<evidence type="ECO:0000313" key="2">
    <source>
        <dbReference type="EMBL" id="EFC42761.1"/>
    </source>
</evidence>
<dbReference type="GeneID" id="8852928"/>
<protein>
    <submittedName>
        <fullName evidence="2">Predicted protein</fullName>
    </submittedName>
</protein>
<dbReference type="RefSeq" id="XP_002675505.1">
    <property type="nucleotide sequence ID" value="XM_002675459.1"/>
</dbReference>
<evidence type="ECO:0000259" key="1">
    <source>
        <dbReference type="Pfam" id="PF13475"/>
    </source>
</evidence>
<feature type="domain" description="DUF4116" evidence="1">
    <location>
        <begin position="370"/>
        <end position="417"/>
    </location>
</feature>
<gene>
    <name evidence="2" type="ORF">NAEGRDRAFT_50155</name>
</gene>
<proteinExistence type="predicted"/>
<dbReference type="InterPro" id="IPR025197">
    <property type="entry name" value="DUF4116"/>
</dbReference>
<dbReference type="VEuPathDB" id="AmoebaDB:NAEGRDRAFT_50155"/>
<dbReference type="Proteomes" id="UP000006671">
    <property type="component" value="Unassembled WGS sequence"/>
</dbReference>
<name>D2VJW5_NAEGR</name>
<reference evidence="2 3" key="1">
    <citation type="journal article" date="2010" name="Cell">
        <title>The genome of Naegleria gruberi illuminates early eukaryotic versatility.</title>
        <authorList>
            <person name="Fritz-Laylin L.K."/>
            <person name="Prochnik S.E."/>
            <person name="Ginger M.L."/>
            <person name="Dacks J.B."/>
            <person name="Carpenter M.L."/>
            <person name="Field M.C."/>
            <person name="Kuo A."/>
            <person name="Paredez A."/>
            <person name="Chapman J."/>
            <person name="Pham J."/>
            <person name="Shu S."/>
            <person name="Neupane R."/>
            <person name="Cipriano M."/>
            <person name="Mancuso J."/>
            <person name="Tu H."/>
            <person name="Salamov A."/>
            <person name="Lindquist E."/>
            <person name="Shapiro H."/>
            <person name="Lucas S."/>
            <person name="Grigoriev I.V."/>
            <person name="Cande W.Z."/>
            <person name="Fulton C."/>
            <person name="Rokhsar D.S."/>
            <person name="Dawson S.C."/>
        </authorList>
    </citation>
    <scope>NUCLEOTIDE SEQUENCE [LARGE SCALE GENOMIC DNA]</scope>
    <source>
        <strain evidence="2 3">NEG-M</strain>
    </source>
</reference>
<organism evidence="3">
    <name type="scientific">Naegleria gruberi</name>
    <name type="common">Amoeba</name>
    <dbReference type="NCBI Taxonomy" id="5762"/>
    <lineage>
        <taxon>Eukaryota</taxon>
        <taxon>Discoba</taxon>
        <taxon>Heterolobosea</taxon>
        <taxon>Tetramitia</taxon>
        <taxon>Eutetramitia</taxon>
        <taxon>Vahlkampfiidae</taxon>
        <taxon>Naegleria</taxon>
    </lineage>
</organism>
<dbReference type="EMBL" id="GG738877">
    <property type="protein sequence ID" value="EFC42761.1"/>
    <property type="molecule type" value="Genomic_DNA"/>
</dbReference>
<sequence>MEDDFAVVIVHLDQTPKSSLLLSRYRERFLDVKYMSILAKAIRNSQSERNIYMSMDKKWKFDLFMMRKFLECKPSNLEKPNDFQYEKKQIIENCDYLKQVGWLRSVDKETMLECSKKMEIHDVLSCCRQDFLRDREFLIAILKNAKLSSNRYQCFYSLFKDSNWCMDREILELLASKYGYVPHVNNLEKDFELGVMAAKSGQRIHSNFSYLPDNWKETRESILMAFEIDPECLELISKSFRKDKELMMQIIQSEKGIPQKIAKHLDESLLKVREFAIYALTHDSSIEYLVKILKLDKEMLKIIAKRDAYHFPTNHSYRNDRELMIEMLKCGVSYEKFDESLQDMQIVKESLIYMRFPVSFSFIKLELRKDRELTKMALEINPHIFRYIYFEFKSDLEIALLAIRKLPNNLQFMTTAFKKNPEIILPVLELDPLTLQYVDPSIENYHELVMNCAKRDPATFRFVKEQDPFLPQILSIVPQCFHCIHADVHGRERFKYLEFTLQYDVSNIMTIILGKINSNSFSKEEI</sequence>
<dbReference type="AlphaFoldDB" id="D2VJW5"/>
<dbReference type="InParanoid" id="D2VJW5"/>
<evidence type="ECO:0000313" key="3">
    <source>
        <dbReference type="Proteomes" id="UP000006671"/>
    </source>
</evidence>
<keyword evidence="3" id="KW-1185">Reference proteome</keyword>
<dbReference type="KEGG" id="ngr:NAEGRDRAFT_50155"/>
<feature type="domain" description="DUF4116" evidence="1">
    <location>
        <begin position="219"/>
        <end position="253"/>
    </location>
</feature>
<accession>D2VJW5</accession>
<dbReference type="Pfam" id="PF13475">
    <property type="entry name" value="DUF4116"/>
    <property type="match status" value="2"/>
</dbReference>